<keyword evidence="2" id="KW-0614">Plasmid</keyword>
<reference evidence="2 3" key="1">
    <citation type="journal article" date="2011" name="PLoS Pathog.">
        <title>Dynamic evolution of pathogenicity revealed by sequencing and comparative genomics of 19 Pseudomonas syringae isolates.</title>
        <authorList>
            <person name="Baltrus D.A."/>
            <person name="Nishimura M.T."/>
            <person name="Romanchuk A."/>
            <person name="Chang J.H."/>
            <person name="Mukhtar M.S."/>
            <person name="Cherkis K."/>
            <person name="Roach J."/>
            <person name="Grant S.R."/>
            <person name="Jones C.D."/>
            <person name="Dangl J.L."/>
        </authorList>
    </citation>
    <scope>NUCLEOTIDE SEQUENCE [LARGE SCALE GENOMIC DNA]</scope>
    <source>
        <strain evidence="2 3">M301315</strain>
    </source>
</reference>
<dbReference type="Pfam" id="PF00174">
    <property type="entry name" value="Oxidored_molyb"/>
    <property type="match status" value="1"/>
</dbReference>
<dbReference type="Proteomes" id="UP000006426">
    <property type="component" value="Plasmid pmppla107"/>
</dbReference>
<protein>
    <submittedName>
        <fullName evidence="2">Oxidoreductase</fullName>
    </submittedName>
</protein>
<feature type="domain" description="Oxidoreductase molybdopterin-binding" evidence="1">
    <location>
        <begin position="58"/>
        <end position="197"/>
    </location>
</feature>
<accession>A0AAD0PW88</accession>
<gene>
    <name evidence="2" type="ORF">PLA107_032365</name>
</gene>
<name>A0AAD0PW88_PSEAV</name>
<evidence type="ECO:0000259" key="1">
    <source>
        <dbReference type="Pfam" id="PF00174"/>
    </source>
</evidence>
<dbReference type="EMBL" id="CP031226">
    <property type="protein sequence ID" value="AXH59921.1"/>
    <property type="molecule type" value="Genomic_DNA"/>
</dbReference>
<evidence type="ECO:0000313" key="2">
    <source>
        <dbReference type="EMBL" id="AXH59921.1"/>
    </source>
</evidence>
<evidence type="ECO:0000313" key="3">
    <source>
        <dbReference type="Proteomes" id="UP000006426"/>
    </source>
</evidence>
<dbReference type="RefSeq" id="WP_005741766.1">
    <property type="nucleotide sequence ID" value="NZ_CP031226.1"/>
</dbReference>
<dbReference type="GeneID" id="39474720"/>
<dbReference type="InterPro" id="IPR036374">
    <property type="entry name" value="OxRdtase_Mopterin-bd_sf"/>
</dbReference>
<sequence>MIQSASKKRVDNMQRRADRLAGLVEDFQGSADRLPPGQSLVKQGFPVLDLGVHPELPLGTWSLVFSTPGQPDVMYDWTSWGELPTIQATHDIHCVTAWSVFDAGFSGVSTQELAARLTIGPGVTHLLVHSADGYSANLEIEDFLAPGSLFATHLNSEPLSVPHGGPLRLVVPHLYYWKSPKWVTRVEFLTEDQPGFWEKRGYHNRGNPWRQERYGPKQKAILNAESPEAHLAPKSPGLPPLTRWERVKRWYVDHFG</sequence>
<dbReference type="AlphaFoldDB" id="A0AAD0PW88"/>
<dbReference type="PANTHER" id="PTHR43032:SF4">
    <property type="entry name" value="OXIDOREDUCTASE MOLYBDOPTERIN-BINDING DOMAIN-CONTAINING PROTEIN"/>
    <property type="match status" value="1"/>
</dbReference>
<geneLocation type="plasmid" evidence="3">
    <name>pmppla107</name>
</geneLocation>
<organism evidence="2 3">
    <name type="scientific">Pseudomonas amygdali pv. lachrymans str. M301315</name>
    <dbReference type="NCBI Taxonomy" id="629260"/>
    <lineage>
        <taxon>Bacteria</taxon>
        <taxon>Pseudomonadati</taxon>
        <taxon>Pseudomonadota</taxon>
        <taxon>Gammaproteobacteria</taxon>
        <taxon>Pseudomonadales</taxon>
        <taxon>Pseudomonadaceae</taxon>
        <taxon>Pseudomonas</taxon>
        <taxon>Pseudomonas amygdali</taxon>
    </lineage>
</organism>
<proteinExistence type="predicted"/>
<dbReference type="Gene3D" id="3.90.420.10">
    <property type="entry name" value="Oxidoreductase, molybdopterin-binding domain"/>
    <property type="match status" value="1"/>
</dbReference>
<dbReference type="PANTHER" id="PTHR43032">
    <property type="entry name" value="PROTEIN-METHIONINE-SULFOXIDE REDUCTASE"/>
    <property type="match status" value="1"/>
</dbReference>
<dbReference type="InterPro" id="IPR000572">
    <property type="entry name" value="OxRdtase_Mopterin-bd_dom"/>
</dbReference>
<dbReference type="SUPFAM" id="SSF56524">
    <property type="entry name" value="Oxidoreductase molybdopterin-binding domain"/>
    <property type="match status" value="1"/>
</dbReference>